<dbReference type="RefSeq" id="WP_040382208.1">
    <property type="nucleotide sequence ID" value="NZ_JBBMFM010000069.1"/>
</dbReference>
<evidence type="ECO:0000256" key="7">
    <source>
        <dbReference type="ARBA" id="ARBA00023139"/>
    </source>
</evidence>
<dbReference type="PROSITE" id="PS51257">
    <property type="entry name" value="PROKAR_LIPOPROTEIN"/>
    <property type="match status" value="1"/>
</dbReference>
<dbReference type="Gene3D" id="3.40.190.10">
    <property type="entry name" value="Periplasmic binding protein-like II"/>
    <property type="match status" value="2"/>
</dbReference>
<keyword evidence="5" id="KW-0813">Transport</keyword>
<evidence type="ECO:0000259" key="11">
    <source>
        <dbReference type="SMART" id="SM01324"/>
    </source>
</evidence>
<dbReference type="Proteomes" id="UP001454086">
    <property type="component" value="Unassembled WGS sequence"/>
</dbReference>
<feature type="region of interest" description="Disordered" evidence="9">
    <location>
        <begin position="21"/>
        <end position="79"/>
    </location>
</feature>
<keyword evidence="13" id="KW-1185">Reference proteome</keyword>
<reference evidence="12 13" key="1">
    <citation type="submission" date="2024-03" db="EMBL/GenBank/DDBJ databases">
        <title>Human intestinal bacterial collection.</title>
        <authorList>
            <person name="Pauvert C."/>
            <person name="Hitch T.C.A."/>
            <person name="Clavel T."/>
        </authorList>
    </citation>
    <scope>NUCLEOTIDE SEQUENCE [LARGE SCALE GENOMIC DNA]</scope>
    <source>
        <strain evidence="12 13">CLA-SR-H021</strain>
    </source>
</reference>
<keyword evidence="7" id="KW-0564">Palmitate</keyword>
<dbReference type="InterPro" id="IPR050811">
    <property type="entry name" value="Phosphate_ABC_transporter"/>
</dbReference>
<evidence type="ECO:0000256" key="3">
    <source>
        <dbReference type="ARBA" id="ARBA00008725"/>
    </source>
</evidence>
<feature type="domain" description="YARHG" evidence="11">
    <location>
        <begin position="82"/>
        <end position="167"/>
    </location>
</feature>
<sequence>MKKRYAVTLAAALVLSLAGCHTQESKIHPDETTVQGTGTDQESPAQPDQGAEDGPDLGDGSKKDDGTQTDDKTVHKVGRHGDDYILPDALTHVYTQSELAVLTREELRLARNEIYARHGRQFNSDDLNQYFSQRPWYQGTISPDRFDDSVLGQNERDNLKAIQDMETGKTVCEIPKIGTEEFPRIDGSTATLPISQAMYRMATGASGMEAESAITHGKTTQAWMSMVAEYVSPERRPELVIAYEPGEQVLEAFKEPGNEVIMKPIGRDALVFLANQSNPVHSLTGSQIADIYSGKITNWKVVGGKDRKIQAFQRPAESGSQNLMDKLVMKGRKMAEAPVDLIISDMEGLLEEVSAYDGTGDALGYSVYYYARNMYRKPELAFMAVDGVMPSSETIRSKSYPFVNDFYAGIRADTPKDSKAYELFEWLTGEDGQSLINGLGYVGIGDGAKELPGNLLAPDEDFTAAIPLPEGHVVLADGRYLFGEQGVGVFDSHMNLLQFIGHVDCDDVNRFLECSRDAVLPMMDTITGGYGHYSIGKNQWADREPEEDDTYSYWDEEAFAESHPELLQKYGVTAEDVKVRFYGEYAGVFVITDQHAEHYYGLDGTFLLDYETGGKGEEELPSRYVYGIDDHMAYVEIVDYGDGNNPGSVQYHIYKDGRLMRTLTDEGGDVSDIETHFYTRSNGNYLYFYNYQDELCAKFLYGYYGND</sequence>
<comment type="subunit">
    <text evidence="4">The complex is composed of two ATP-binding proteins (PstB), two transmembrane proteins (PstC and PstA) and a solute-binding protein (PstS).</text>
</comment>
<dbReference type="InterPro" id="IPR038434">
    <property type="entry name" value="YARHG_sf"/>
</dbReference>
<feature type="compositionally biased region" description="Polar residues" evidence="9">
    <location>
        <begin position="32"/>
        <end position="46"/>
    </location>
</feature>
<keyword evidence="8" id="KW-0449">Lipoprotein</keyword>
<name>A0ABV1D9G1_9FIRM</name>
<dbReference type="SUPFAM" id="SSF53850">
    <property type="entry name" value="Periplasmic binding protein-like II"/>
    <property type="match status" value="1"/>
</dbReference>
<dbReference type="Gene3D" id="1.20.58.1690">
    <property type="match status" value="1"/>
</dbReference>
<dbReference type="Pfam" id="PF13308">
    <property type="entry name" value="YARHG"/>
    <property type="match status" value="1"/>
</dbReference>
<evidence type="ECO:0000256" key="4">
    <source>
        <dbReference type="ARBA" id="ARBA00011529"/>
    </source>
</evidence>
<dbReference type="SMART" id="SM01324">
    <property type="entry name" value="YARHG"/>
    <property type="match status" value="1"/>
</dbReference>
<comment type="caution">
    <text evidence="12">The sequence shown here is derived from an EMBL/GenBank/DDBJ whole genome shotgun (WGS) entry which is preliminary data.</text>
</comment>
<dbReference type="InterPro" id="IPR024370">
    <property type="entry name" value="PBP_domain"/>
</dbReference>
<organism evidence="12 13">
    <name type="scientific">Enterocloster hominis</name>
    <name type="common">ex Hitch et al. 2024</name>
    <dbReference type="NCBI Taxonomy" id="1917870"/>
    <lineage>
        <taxon>Bacteria</taxon>
        <taxon>Bacillati</taxon>
        <taxon>Bacillota</taxon>
        <taxon>Clostridia</taxon>
        <taxon>Lachnospirales</taxon>
        <taxon>Lachnospiraceae</taxon>
        <taxon>Enterocloster</taxon>
    </lineage>
</organism>
<dbReference type="PANTHER" id="PTHR30570">
    <property type="entry name" value="PERIPLASMIC PHOSPHATE BINDING COMPONENT OF PHOSPHATE ABC TRANSPORTER"/>
    <property type="match status" value="1"/>
</dbReference>
<dbReference type="PANTHER" id="PTHR30570:SF1">
    <property type="entry name" value="PHOSPHATE-BINDING PROTEIN PSTS"/>
    <property type="match status" value="1"/>
</dbReference>
<evidence type="ECO:0000256" key="10">
    <source>
        <dbReference type="SAM" id="SignalP"/>
    </source>
</evidence>
<evidence type="ECO:0000256" key="1">
    <source>
        <dbReference type="ARBA" id="ARBA00002841"/>
    </source>
</evidence>
<comment type="similarity">
    <text evidence="3">Belongs to the PstS family.</text>
</comment>
<evidence type="ECO:0000256" key="5">
    <source>
        <dbReference type="ARBA" id="ARBA00022592"/>
    </source>
</evidence>
<gene>
    <name evidence="12" type="ORF">WMQ36_16870</name>
</gene>
<evidence type="ECO:0000256" key="6">
    <source>
        <dbReference type="ARBA" id="ARBA00022729"/>
    </source>
</evidence>
<protein>
    <submittedName>
        <fullName evidence="12">YARHG domain-containing protein</fullName>
    </submittedName>
</protein>
<comment type="subcellular location">
    <subcellularLocation>
        <location evidence="2">Cell membrane</location>
        <topology evidence="2">Lipid-anchor</topology>
    </subcellularLocation>
</comment>
<keyword evidence="5" id="KW-0592">Phosphate transport</keyword>
<dbReference type="EMBL" id="JBBMFM010000069">
    <property type="protein sequence ID" value="MEQ2426645.1"/>
    <property type="molecule type" value="Genomic_DNA"/>
</dbReference>
<feature type="chain" id="PRO_5045493333" evidence="10">
    <location>
        <begin position="23"/>
        <end position="707"/>
    </location>
</feature>
<keyword evidence="6 10" id="KW-0732">Signal</keyword>
<dbReference type="Pfam" id="PF12849">
    <property type="entry name" value="PBP_like_2"/>
    <property type="match status" value="1"/>
</dbReference>
<evidence type="ECO:0000256" key="8">
    <source>
        <dbReference type="ARBA" id="ARBA00023288"/>
    </source>
</evidence>
<evidence type="ECO:0000313" key="13">
    <source>
        <dbReference type="Proteomes" id="UP001454086"/>
    </source>
</evidence>
<evidence type="ECO:0000313" key="12">
    <source>
        <dbReference type="EMBL" id="MEQ2426645.1"/>
    </source>
</evidence>
<accession>A0ABV1D9G1</accession>
<proteinExistence type="inferred from homology"/>
<evidence type="ECO:0000256" key="9">
    <source>
        <dbReference type="SAM" id="MobiDB-lite"/>
    </source>
</evidence>
<dbReference type="InterPro" id="IPR025582">
    <property type="entry name" value="YARHG_dom"/>
</dbReference>
<feature type="compositionally biased region" description="Basic and acidic residues" evidence="9">
    <location>
        <begin position="59"/>
        <end position="79"/>
    </location>
</feature>
<feature type="signal peptide" evidence="10">
    <location>
        <begin position="1"/>
        <end position="22"/>
    </location>
</feature>
<comment type="function">
    <text evidence="1">Part of the ABC transporter complex PstSACB involved in phosphate import.</text>
</comment>
<evidence type="ECO:0000256" key="2">
    <source>
        <dbReference type="ARBA" id="ARBA00004193"/>
    </source>
</evidence>